<reference evidence="2 3" key="1">
    <citation type="submission" date="2019-07" db="EMBL/GenBank/DDBJ databases">
        <title>Complete Genome Sequence and Methylome Analysis of Nocardia otitidis-caviarum NEB252.</title>
        <authorList>
            <person name="Fomenkov A."/>
            <person name="Anton B.P."/>
            <person name="Vincze T."/>
            <person name="Roberts R.J."/>
        </authorList>
    </citation>
    <scope>NUCLEOTIDE SEQUENCE [LARGE SCALE GENOMIC DNA]</scope>
    <source>
        <strain evidence="2 3">NEB252</strain>
    </source>
</reference>
<evidence type="ECO:0008006" key="4">
    <source>
        <dbReference type="Google" id="ProtNLM"/>
    </source>
</evidence>
<evidence type="ECO:0000313" key="3">
    <source>
        <dbReference type="Proteomes" id="UP000317039"/>
    </source>
</evidence>
<keyword evidence="1" id="KW-0812">Transmembrane</keyword>
<evidence type="ECO:0000256" key="1">
    <source>
        <dbReference type="SAM" id="Phobius"/>
    </source>
</evidence>
<feature type="transmembrane region" description="Helical" evidence="1">
    <location>
        <begin position="136"/>
        <end position="153"/>
    </location>
</feature>
<sequence length="219" mass="22747">MVSVVLVLLAVAQLGCVAALWAGSGAPSAPRWPLTLLGLGLAYDAAIFGLGSTLGAGATLHALSVGRFVGHAVLTPLLLVWAAERVLGLRHRWAWMLAVLLMAWGALRDLVALRLVPREFADTLRYTPAEPHGPPWPVLVVIAVVLAAGIVLWRREKRPALVVAAVVLVAASAAAFDLPPLGNAGEAVLFAAVVAVERAGTGRGHRAGPDRERQTAAGA</sequence>
<feature type="transmembrane region" description="Helical" evidence="1">
    <location>
        <begin position="160"/>
        <end position="176"/>
    </location>
</feature>
<feature type="transmembrane region" description="Helical" evidence="1">
    <location>
        <begin position="93"/>
        <end position="116"/>
    </location>
</feature>
<dbReference type="EMBL" id="CP041695">
    <property type="protein sequence ID" value="QDP79943.1"/>
    <property type="molecule type" value="Genomic_DNA"/>
</dbReference>
<evidence type="ECO:0000313" key="2">
    <source>
        <dbReference type="EMBL" id="QDP79943.1"/>
    </source>
</evidence>
<dbReference type="KEGG" id="nod:FOH10_15740"/>
<gene>
    <name evidence="2" type="ORF">FOH10_15740</name>
</gene>
<dbReference type="Proteomes" id="UP000317039">
    <property type="component" value="Chromosome"/>
</dbReference>
<proteinExistence type="predicted"/>
<dbReference type="GeneID" id="80333829"/>
<accession>A0A516NLZ9</accession>
<organism evidence="2 3">
    <name type="scientific">Nocardia otitidiscaviarum</name>
    <dbReference type="NCBI Taxonomy" id="1823"/>
    <lineage>
        <taxon>Bacteria</taxon>
        <taxon>Bacillati</taxon>
        <taxon>Actinomycetota</taxon>
        <taxon>Actinomycetes</taxon>
        <taxon>Mycobacteriales</taxon>
        <taxon>Nocardiaceae</taxon>
        <taxon>Nocardia</taxon>
    </lineage>
</organism>
<keyword evidence="1" id="KW-1133">Transmembrane helix</keyword>
<keyword evidence="1" id="KW-0472">Membrane</keyword>
<dbReference type="AlphaFoldDB" id="A0A516NLZ9"/>
<dbReference type="RefSeq" id="WP_143981281.1">
    <property type="nucleotide sequence ID" value="NZ_CP041695.1"/>
</dbReference>
<name>A0A516NLZ9_9NOCA</name>
<protein>
    <recommendedName>
        <fullName evidence="4">Membrane-associated phospholipid phosphatase</fullName>
    </recommendedName>
</protein>
<feature type="transmembrane region" description="Helical" evidence="1">
    <location>
        <begin position="60"/>
        <end position="81"/>
    </location>
</feature>